<feature type="non-terminal residue" evidence="2">
    <location>
        <position position="84"/>
    </location>
</feature>
<reference evidence="2" key="2">
    <citation type="journal article" date="2014" name="ISME J.">
        <title>Microbial stratification in low pH oxic and suboxic macroscopic growths along an acid mine drainage.</title>
        <authorList>
            <person name="Mendez-Garcia C."/>
            <person name="Mesa V."/>
            <person name="Sprenger R.R."/>
            <person name="Richter M."/>
            <person name="Diez M.S."/>
            <person name="Solano J."/>
            <person name="Bargiela R."/>
            <person name="Golyshina O.V."/>
            <person name="Manteca A."/>
            <person name="Ramos J.L."/>
            <person name="Gallego J.R."/>
            <person name="Llorente I."/>
            <person name="Martins Dos Santos V.A."/>
            <person name="Jensen O.N."/>
            <person name="Pelaez A.I."/>
            <person name="Sanchez J."/>
            <person name="Ferrer M."/>
        </authorList>
    </citation>
    <scope>NUCLEOTIDE SEQUENCE</scope>
</reference>
<dbReference type="PANTHER" id="PTHR30298:SF0">
    <property type="entry name" value="PROTEIN YBFL-RELATED"/>
    <property type="match status" value="1"/>
</dbReference>
<evidence type="ECO:0000259" key="1">
    <source>
        <dbReference type="Pfam" id="PF01609"/>
    </source>
</evidence>
<gene>
    <name evidence="2" type="ORF">B1B_15131</name>
</gene>
<dbReference type="GO" id="GO:0004803">
    <property type="term" value="F:transposase activity"/>
    <property type="evidence" value="ECO:0007669"/>
    <property type="project" value="InterPro"/>
</dbReference>
<sequence>MLTHDERVVIGQEEVDHKTNDIKHFEPLLTPLDLTGMLVTADALHTQRSHARFLFERGADYLFYADNNQPKLLFAIESVPEEEW</sequence>
<evidence type="ECO:0000313" key="2">
    <source>
        <dbReference type="EMBL" id="EQD39988.1"/>
    </source>
</evidence>
<dbReference type="InterPro" id="IPR051698">
    <property type="entry name" value="Transposase_11-like"/>
</dbReference>
<organism evidence="2">
    <name type="scientific">mine drainage metagenome</name>
    <dbReference type="NCBI Taxonomy" id="410659"/>
    <lineage>
        <taxon>unclassified sequences</taxon>
        <taxon>metagenomes</taxon>
        <taxon>ecological metagenomes</taxon>
    </lineage>
</organism>
<dbReference type="PANTHER" id="PTHR30298">
    <property type="entry name" value="H REPEAT-ASSOCIATED PREDICTED TRANSPOSASE"/>
    <property type="match status" value="1"/>
</dbReference>
<accession>T0Z4Q9</accession>
<dbReference type="AlphaFoldDB" id="T0Z4Q9"/>
<protein>
    <submittedName>
        <fullName evidence="2">Transposase IS4 family protein</fullName>
    </submittedName>
</protein>
<proteinExistence type="predicted"/>
<name>T0Z4Q9_9ZZZZ</name>
<dbReference type="Pfam" id="PF01609">
    <property type="entry name" value="DDE_Tnp_1"/>
    <property type="match status" value="1"/>
</dbReference>
<dbReference type="EMBL" id="AUZY01010060">
    <property type="protein sequence ID" value="EQD39988.1"/>
    <property type="molecule type" value="Genomic_DNA"/>
</dbReference>
<dbReference type="GO" id="GO:0003677">
    <property type="term" value="F:DNA binding"/>
    <property type="evidence" value="ECO:0007669"/>
    <property type="project" value="InterPro"/>
</dbReference>
<reference evidence="2" key="1">
    <citation type="submission" date="2013-08" db="EMBL/GenBank/DDBJ databases">
        <authorList>
            <person name="Mendez C."/>
            <person name="Richter M."/>
            <person name="Ferrer M."/>
            <person name="Sanchez J."/>
        </authorList>
    </citation>
    <scope>NUCLEOTIDE SEQUENCE</scope>
</reference>
<dbReference type="GO" id="GO:0006313">
    <property type="term" value="P:DNA transposition"/>
    <property type="evidence" value="ECO:0007669"/>
    <property type="project" value="InterPro"/>
</dbReference>
<dbReference type="InterPro" id="IPR002559">
    <property type="entry name" value="Transposase_11"/>
</dbReference>
<comment type="caution">
    <text evidence="2">The sequence shown here is derived from an EMBL/GenBank/DDBJ whole genome shotgun (WGS) entry which is preliminary data.</text>
</comment>
<feature type="domain" description="Transposase IS4-like" evidence="1">
    <location>
        <begin position="5"/>
        <end position="68"/>
    </location>
</feature>